<keyword evidence="1" id="KW-0812">Transmembrane</keyword>
<keyword evidence="1" id="KW-0472">Membrane</keyword>
<dbReference type="RefSeq" id="WP_129734307.1">
    <property type="nucleotide sequence ID" value="NZ_PRLM01000001.1"/>
</dbReference>
<name>A0ABY0FMP8_9BACT</name>
<feature type="transmembrane region" description="Helical" evidence="1">
    <location>
        <begin position="107"/>
        <end position="126"/>
    </location>
</feature>
<dbReference type="Proteomes" id="UP001191019">
    <property type="component" value="Unassembled WGS sequence"/>
</dbReference>
<dbReference type="EMBL" id="PRLM01000001">
    <property type="protein sequence ID" value="RYC75145.1"/>
    <property type="molecule type" value="Genomic_DNA"/>
</dbReference>
<keyword evidence="1" id="KW-1133">Transmembrane helix</keyword>
<gene>
    <name evidence="2" type="ORF">G3RUM_00088</name>
</gene>
<reference evidence="2 3" key="2">
    <citation type="journal article" date="2020" name="Cell Rep.">
        <title>Acquisition and Adaptation of Ultra-small Parasitic Reduced Genome Bacteria to Mammalian Hosts.</title>
        <authorList>
            <person name="McLean J.S."/>
            <person name="Bor B."/>
            <person name="Kerns K.A."/>
            <person name="Liu Q."/>
            <person name="To T.T."/>
            <person name="Solden L."/>
            <person name="Hendrickson E.L."/>
            <person name="Wrighton K."/>
            <person name="Shi W."/>
            <person name="He X."/>
        </authorList>
    </citation>
    <scope>NUCLEOTIDE SEQUENCE [LARGE SCALE GENOMIC DNA]</scope>
    <source>
        <strain evidence="2 3">TM7_G3_2_Rum_HOT_351B</strain>
    </source>
</reference>
<evidence type="ECO:0000313" key="2">
    <source>
        <dbReference type="EMBL" id="RYC75145.1"/>
    </source>
</evidence>
<keyword evidence="3" id="KW-1185">Reference proteome</keyword>
<evidence type="ECO:0000256" key="1">
    <source>
        <dbReference type="SAM" id="Phobius"/>
    </source>
</evidence>
<reference evidence="2 3" key="1">
    <citation type="journal article" date="2018" name="bioRxiv">
        <title>Evidence of independent acquisition and adaption of ultra-small bacteria to human hosts across the highly diverse yet reduced genomes of the phylum Saccharibacteria.</title>
        <authorList>
            <person name="McLean J.S."/>
            <person name="Bor B."/>
            <person name="To T.T."/>
            <person name="Liu Q."/>
            <person name="Kearns K.A."/>
            <person name="Solden L.M."/>
            <person name="Wrighton K.C."/>
            <person name="He X."/>
            <person name="Shi W."/>
        </authorList>
    </citation>
    <scope>NUCLEOTIDE SEQUENCE [LARGE SCALE GENOMIC DNA]</scope>
    <source>
        <strain evidence="2 3">TM7_G3_2_Rum_HOT_351B</strain>
    </source>
</reference>
<comment type="caution">
    <text evidence="2">The sequence shown here is derived from an EMBL/GenBank/DDBJ whole genome shotgun (WGS) entry which is preliminary data.</text>
</comment>
<evidence type="ECO:0000313" key="3">
    <source>
        <dbReference type="Proteomes" id="UP001191019"/>
    </source>
</evidence>
<sequence length="133" mass="14763">MSKRTSYETMKSFSWIYVIVASFYAIGTIICFVIPELRNGLEESLGGGEGMIKFGITAGITILLNLWYFWLARRVAAKKSDGVLYGVLLILGIVGAIVTFFTTKTSVTGLLSLDFIIDTIGLYYLAQVRKENK</sequence>
<feature type="transmembrane region" description="Helical" evidence="1">
    <location>
        <begin position="50"/>
        <end position="71"/>
    </location>
</feature>
<feature type="transmembrane region" description="Helical" evidence="1">
    <location>
        <begin position="12"/>
        <end position="35"/>
    </location>
</feature>
<protein>
    <submittedName>
        <fullName evidence="2">Uncharacterized protein</fullName>
    </submittedName>
</protein>
<accession>A0ABY0FMP8</accession>
<feature type="transmembrane region" description="Helical" evidence="1">
    <location>
        <begin position="83"/>
        <end position="101"/>
    </location>
</feature>
<proteinExistence type="predicted"/>
<organism evidence="2 3">
    <name type="scientific">Candidatus Nanosyncoccus alces</name>
    <dbReference type="NCBI Taxonomy" id="2171997"/>
    <lineage>
        <taxon>Bacteria</taxon>
        <taxon>Candidatus Saccharimonadota</taxon>
        <taxon>Candidatus Nanosyncoccalia</taxon>
        <taxon>Candidatus Nanosyncoccales</taxon>
        <taxon>Candidatus Nanosyncoccaceae</taxon>
        <taxon>Candidatus Nanosyncoccus</taxon>
    </lineage>
</organism>